<protein>
    <submittedName>
        <fullName evidence="1">Uncharacterized protein</fullName>
    </submittedName>
</protein>
<dbReference type="AlphaFoldDB" id="A0A2A4F0T3"/>
<dbReference type="EMBL" id="MTZV01000003">
    <property type="protein sequence ID" value="PCE26991.1"/>
    <property type="molecule type" value="Genomic_DNA"/>
</dbReference>
<evidence type="ECO:0000313" key="1">
    <source>
        <dbReference type="EMBL" id="PCE26991.1"/>
    </source>
</evidence>
<dbReference type="Proteomes" id="UP000218022">
    <property type="component" value="Unassembled WGS sequence"/>
</dbReference>
<organism evidence="1 2">
    <name type="scientific">Paraburkholderia acidicola</name>
    <dbReference type="NCBI Taxonomy" id="1912599"/>
    <lineage>
        <taxon>Bacteria</taxon>
        <taxon>Pseudomonadati</taxon>
        <taxon>Pseudomonadota</taxon>
        <taxon>Betaproteobacteria</taxon>
        <taxon>Burkholderiales</taxon>
        <taxon>Burkholderiaceae</taxon>
        <taxon>Paraburkholderia</taxon>
    </lineage>
</organism>
<comment type="caution">
    <text evidence="1">The sequence shown here is derived from an EMBL/GenBank/DDBJ whole genome shotgun (WGS) entry which is preliminary data.</text>
</comment>
<gene>
    <name evidence="1" type="ORF">BWP39_09385</name>
</gene>
<reference evidence="1 2" key="1">
    <citation type="submission" date="2017-01" db="EMBL/GenBank/DDBJ databases">
        <title>Whole-Genome Shotgun Sequencing of Two beta-Proteobacterial Species in Search of the Bulgecin Biosynthetic Cluster.</title>
        <authorList>
            <person name="Horsman M.E."/>
            <person name="Marous D.R."/>
            <person name="Li R."/>
            <person name="Oliver R.A."/>
            <person name="Byun B."/>
            <person name="Emrich S.J."/>
            <person name="Boggess B."/>
            <person name="Townsend C.A."/>
            <person name="Mobashery S."/>
        </authorList>
    </citation>
    <scope>NUCLEOTIDE SEQUENCE [LARGE SCALE GENOMIC DNA]</scope>
    <source>
        <strain evidence="1 2">ATCC 31363</strain>
    </source>
</reference>
<accession>A0A2A4F0T3</accession>
<proteinExistence type="predicted"/>
<evidence type="ECO:0000313" key="2">
    <source>
        <dbReference type="Proteomes" id="UP000218022"/>
    </source>
</evidence>
<name>A0A2A4F0T3_9BURK</name>
<sequence>MRNEASVFWPRHRTHAVSSLSLDVKNLGISSEMARHISIVLKLSDAIRDLRSLKHPGLDSLSAQLSLEAANALDDLSGLLKDRDSIRGVKSRAEILRGGNKTQLATEIANLDEQELLVFCGDLTTWLGKSRETHFSSFFAVPDHAHQRMADNADAMLPQAFQELRLMVDDQLHLTSTCRFKITNLIATAGEANLYPKHFAYFLPEDEGVKYAERKRTVVFMNTYLALFELISLEESRRRISVSDGALRTSEIGKYLIAWFRGHDVGHSVMRQETDFRAVSKVDRWASMVLQEVLADVFGFLLCSTRTWQTGLSLDSSILAEIYAFEMLRYLRRAPRDFPDAGAAFVQLQYLIDHGYATFDADTGKISLSSADMLGGMTMLAKDLSQSVLSGDVVATMAFASRYCPHLNAAALDKMSAFLGRSTRTLDYIQPIYESGESSAK</sequence>